<accession>M7Y4E3</accession>
<dbReference type="EMBL" id="KD495487">
    <property type="protein sequence ID" value="EMS35775.1"/>
    <property type="molecule type" value="Genomic_DNA"/>
</dbReference>
<evidence type="ECO:0000256" key="1">
    <source>
        <dbReference type="ARBA" id="ARBA00005510"/>
    </source>
</evidence>
<keyword evidence="2" id="KW-0805">Transcription regulation</keyword>
<keyword evidence="3" id="KW-0804">Transcription</keyword>
<protein>
    <recommendedName>
        <fullName evidence="5">BHLH domain-containing protein</fullName>
    </recommendedName>
</protein>
<evidence type="ECO:0000313" key="4">
    <source>
        <dbReference type="EMBL" id="EMS35775.1"/>
    </source>
</evidence>
<evidence type="ECO:0000256" key="3">
    <source>
        <dbReference type="ARBA" id="ARBA00023163"/>
    </source>
</evidence>
<dbReference type="InterPro" id="IPR036638">
    <property type="entry name" value="HLH_DNA-bd_sf"/>
</dbReference>
<dbReference type="GO" id="GO:0046983">
    <property type="term" value="F:protein dimerization activity"/>
    <property type="evidence" value="ECO:0007669"/>
    <property type="project" value="InterPro"/>
</dbReference>
<name>M7Y4E3_TRIUA</name>
<dbReference type="SUPFAM" id="SSF47459">
    <property type="entry name" value="HLH, helix-loop-helix DNA-binding domain"/>
    <property type="match status" value="1"/>
</dbReference>
<dbReference type="AlphaFoldDB" id="M7Y4E3"/>
<gene>
    <name evidence="4" type="ORF">TRIUR3_34228</name>
</gene>
<comment type="similarity">
    <text evidence="1">Belongs to the bHLH protein family.</text>
</comment>
<evidence type="ECO:0008006" key="5">
    <source>
        <dbReference type="Google" id="ProtNLM"/>
    </source>
</evidence>
<reference evidence="4" key="1">
    <citation type="journal article" date="2013" name="Nature">
        <title>Draft genome of the wheat A-genome progenitor Triticum urartu.</title>
        <authorList>
            <person name="Ling H.Q."/>
            <person name="Zhao S."/>
            <person name="Liu D."/>
            <person name="Wang J."/>
            <person name="Sun H."/>
            <person name="Zhang C."/>
            <person name="Fan H."/>
            <person name="Li D."/>
            <person name="Dong L."/>
            <person name="Tao Y."/>
            <person name="Gao C."/>
            <person name="Wu H."/>
            <person name="Li Y."/>
            <person name="Cui Y."/>
            <person name="Guo X."/>
            <person name="Zheng S."/>
            <person name="Wang B."/>
            <person name="Yu K."/>
            <person name="Liang Q."/>
            <person name="Yang W."/>
            <person name="Lou X."/>
            <person name="Chen J."/>
            <person name="Feng M."/>
            <person name="Jian J."/>
            <person name="Zhang X."/>
            <person name="Luo G."/>
            <person name="Jiang Y."/>
            <person name="Liu J."/>
            <person name="Wang Z."/>
            <person name="Sha Y."/>
            <person name="Zhang B."/>
            <person name="Wu H."/>
            <person name="Tang D."/>
            <person name="Shen Q."/>
            <person name="Xue P."/>
            <person name="Zou S."/>
            <person name="Wang X."/>
            <person name="Liu X."/>
            <person name="Wang F."/>
            <person name="Yang Y."/>
            <person name="An X."/>
            <person name="Dong Z."/>
            <person name="Zhang K."/>
            <person name="Zhang X."/>
            <person name="Luo M.C."/>
            <person name="Dvorak J."/>
            <person name="Tong Y."/>
            <person name="Wang J."/>
            <person name="Yang H."/>
            <person name="Li Z."/>
            <person name="Wang D."/>
            <person name="Zhang A."/>
            <person name="Wang J."/>
        </authorList>
    </citation>
    <scope>NUCLEOTIDE SEQUENCE</scope>
</reference>
<proteinExistence type="inferred from homology"/>
<organism evidence="4">
    <name type="scientific">Triticum urartu</name>
    <name type="common">Red wild einkorn</name>
    <name type="synonym">Crithodium urartu</name>
    <dbReference type="NCBI Taxonomy" id="4572"/>
    <lineage>
        <taxon>Eukaryota</taxon>
        <taxon>Viridiplantae</taxon>
        <taxon>Streptophyta</taxon>
        <taxon>Embryophyta</taxon>
        <taxon>Tracheophyta</taxon>
        <taxon>Spermatophyta</taxon>
        <taxon>Magnoliopsida</taxon>
        <taxon>Liliopsida</taxon>
        <taxon>Poales</taxon>
        <taxon>Poaceae</taxon>
        <taxon>BOP clade</taxon>
        <taxon>Pooideae</taxon>
        <taxon>Triticodae</taxon>
        <taxon>Triticeae</taxon>
        <taxon>Triticinae</taxon>
        <taxon>Triticum</taxon>
    </lineage>
</organism>
<evidence type="ECO:0000256" key="2">
    <source>
        <dbReference type="ARBA" id="ARBA00023015"/>
    </source>
</evidence>
<dbReference type="OMA" id="YAVHLCA"/>
<sequence>MAPRGVIPGGRNSTIDEATLLREAMDYAVHLRAQLDVLRWLSEAVQTSSSSDSDRALRKDA</sequence>